<dbReference type="PIRSF" id="PIRSF000440">
    <property type="entry name" value="CAT"/>
    <property type="match status" value="1"/>
</dbReference>
<dbReference type="RefSeq" id="WP_091833947.1">
    <property type="nucleotide sequence ID" value="NZ_FNZK01000018.1"/>
</dbReference>
<name>A0A1H7BXF6_9FIRM</name>
<evidence type="ECO:0000313" key="2">
    <source>
        <dbReference type="EMBL" id="SEJ82259.1"/>
    </source>
</evidence>
<dbReference type="InterPro" id="IPR001707">
    <property type="entry name" value="Cmp_AcTrfase"/>
</dbReference>
<feature type="active site" description="Proton acceptor" evidence="1">
    <location>
        <position position="190"/>
    </location>
</feature>
<keyword evidence="3" id="KW-1185">Reference proteome</keyword>
<dbReference type="Pfam" id="PF00302">
    <property type="entry name" value="CAT"/>
    <property type="match status" value="1"/>
</dbReference>
<accession>A0A1H7BXF6</accession>
<dbReference type="PANTHER" id="PTHR38474">
    <property type="entry name" value="SLR0299 PROTEIN"/>
    <property type="match status" value="1"/>
</dbReference>
<evidence type="ECO:0000313" key="3">
    <source>
        <dbReference type="Proteomes" id="UP000199662"/>
    </source>
</evidence>
<keyword evidence="2" id="KW-0808">Transferase</keyword>
<proteinExistence type="predicted"/>
<dbReference type="AlphaFoldDB" id="A0A1H7BXF6"/>
<dbReference type="GO" id="GO:0008811">
    <property type="term" value="F:chloramphenicol O-acetyltransferase activity"/>
    <property type="evidence" value="ECO:0007669"/>
    <property type="project" value="InterPro"/>
</dbReference>
<protein>
    <submittedName>
        <fullName evidence="2">Chloramphenicol O-acetyltransferase type A</fullName>
    </submittedName>
</protein>
<dbReference type="EMBL" id="FNZK01000018">
    <property type="protein sequence ID" value="SEJ82259.1"/>
    <property type="molecule type" value="Genomic_DNA"/>
</dbReference>
<dbReference type="PANTHER" id="PTHR38474:SF2">
    <property type="entry name" value="CHLORAMPHENICOL ACETYLTRANSFERASE"/>
    <property type="match status" value="1"/>
</dbReference>
<dbReference type="Proteomes" id="UP000199662">
    <property type="component" value="Unassembled WGS sequence"/>
</dbReference>
<gene>
    <name evidence="2" type="ORF">SAMN05660742_11864</name>
</gene>
<dbReference type="Gene3D" id="3.30.559.10">
    <property type="entry name" value="Chloramphenicol acetyltransferase-like domain"/>
    <property type="match status" value="1"/>
</dbReference>
<dbReference type="STRING" id="84035.SAMN05660742_11864"/>
<dbReference type="InterPro" id="IPR023213">
    <property type="entry name" value="CAT-like_dom_sf"/>
</dbReference>
<reference evidence="2 3" key="1">
    <citation type="submission" date="2016-10" db="EMBL/GenBank/DDBJ databases">
        <authorList>
            <person name="de Groot N.N."/>
        </authorList>
    </citation>
    <scope>NUCLEOTIDE SEQUENCE [LARGE SCALE GENOMIC DNA]</scope>
    <source>
        <strain evidence="2 3">DSM 2179</strain>
    </source>
</reference>
<sequence>MKAEFHAIDMETWPRAQTYNYFTEMVTTTTYSITVTLDVTILRHILKSKKIKFFPTYLYLITRSIGKQQEFRMALQDGVLGYWDYLTPYYPVLHDDKTITFICTEYNEDFRIFYKNCVADMEHYQKSHGIMSVKAASNNYIIASIPWFSFNSLSMHLQNANNYYAPIFESGGFTEKDGETTMPLSITVNHAAIDGYHIKVFLEELKNTLNHPEKWL</sequence>
<dbReference type="SMART" id="SM01059">
    <property type="entry name" value="CAT"/>
    <property type="match status" value="1"/>
</dbReference>
<evidence type="ECO:0000256" key="1">
    <source>
        <dbReference type="PIRSR" id="PIRSR000440-1"/>
    </source>
</evidence>
<dbReference type="SUPFAM" id="SSF52777">
    <property type="entry name" value="CoA-dependent acyltransferases"/>
    <property type="match status" value="1"/>
</dbReference>
<organism evidence="2 3">
    <name type="scientific">Propionispira arboris</name>
    <dbReference type="NCBI Taxonomy" id="84035"/>
    <lineage>
        <taxon>Bacteria</taxon>
        <taxon>Bacillati</taxon>
        <taxon>Bacillota</taxon>
        <taxon>Negativicutes</taxon>
        <taxon>Selenomonadales</taxon>
        <taxon>Selenomonadaceae</taxon>
        <taxon>Propionispira</taxon>
    </lineage>
</organism>